<feature type="coiled-coil region" evidence="16">
    <location>
        <begin position="202"/>
        <end position="229"/>
    </location>
</feature>
<comment type="function">
    <text evidence="14">Member of the two-component regulatory system NreB/NreC involved in the control of dissimilatory nitrate/nitrite reduction in response to oxygen. NreB functions as a direct oxygen sensor histidine kinase which is autophosphorylated, in the absence of oxygen, probably at the conserved histidine residue, and transfers its phosphate group probably to a conserved aspartate residue of NreC. NreB/NreC activates the expression of the nitrate (narGHJI) and nitrite (nir) reductase operons, as well as the putative nitrate transporter gene narT.</text>
</comment>
<dbReference type="PRINTS" id="PR00344">
    <property type="entry name" value="BCTRLSENSOR"/>
</dbReference>
<dbReference type="Pfam" id="PF02518">
    <property type="entry name" value="HATPase_c"/>
    <property type="match status" value="1"/>
</dbReference>
<comment type="subcellular location">
    <subcellularLocation>
        <location evidence="3">Cytoplasm</location>
    </subcellularLocation>
</comment>
<evidence type="ECO:0000259" key="19">
    <source>
        <dbReference type="PROSITE" id="PS50109"/>
    </source>
</evidence>
<dbReference type="EMBL" id="BAAAMU010000074">
    <property type="protein sequence ID" value="GAA1665791.1"/>
    <property type="molecule type" value="Genomic_DNA"/>
</dbReference>
<evidence type="ECO:0000256" key="4">
    <source>
        <dbReference type="ARBA" id="ARBA00012438"/>
    </source>
</evidence>
<evidence type="ECO:0000256" key="13">
    <source>
        <dbReference type="ARBA" id="ARBA00023014"/>
    </source>
</evidence>
<protein>
    <recommendedName>
        <fullName evidence="5">Oxygen sensor histidine kinase NreB</fullName>
        <ecNumber evidence="4">2.7.13.3</ecNumber>
    </recommendedName>
    <alternativeName>
        <fullName evidence="15">Nitrogen regulation protein B</fullName>
    </alternativeName>
</protein>
<evidence type="ECO:0000256" key="10">
    <source>
        <dbReference type="ARBA" id="ARBA00022777"/>
    </source>
</evidence>
<comment type="cofactor">
    <cofactor evidence="2">
        <name>[4Fe-4S] cluster</name>
        <dbReference type="ChEBI" id="CHEBI:49883"/>
    </cofactor>
</comment>
<dbReference type="PANTHER" id="PTHR24421:SF62">
    <property type="entry name" value="SENSORY TRANSDUCTION HISTIDINE KINASE"/>
    <property type="match status" value="1"/>
</dbReference>
<feature type="transmembrane region" description="Helical" evidence="18">
    <location>
        <begin position="114"/>
        <end position="137"/>
    </location>
</feature>
<feature type="domain" description="Histidine kinase" evidence="19">
    <location>
        <begin position="343"/>
        <end position="430"/>
    </location>
</feature>
<dbReference type="InterPro" id="IPR004358">
    <property type="entry name" value="Sig_transdc_His_kin-like_C"/>
</dbReference>
<feature type="transmembrane region" description="Helical" evidence="18">
    <location>
        <begin position="81"/>
        <end position="102"/>
    </location>
</feature>
<comment type="caution">
    <text evidence="20">The sequence shown here is derived from an EMBL/GenBank/DDBJ whole genome shotgun (WGS) entry which is preliminary data.</text>
</comment>
<evidence type="ECO:0000256" key="16">
    <source>
        <dbReference type="SAM" id="Coils"/>
    </source>
</evidence>
<keyword evidence="6" id="KW-0004">4Fe-4S</keyword>
<gene>
    <name evidence="20" type="ORF">GCM10009733_074300</name>
</gene>
<dbReference type="InterPro" id="IPR036890">
    <property type="entry name" value="HATPase_C_sf"/>
</dbReference>
<keyword evidence="18" id="KW-1133">Transmembrane helix</keyword>
<dbReference type="Gene3D" id="3.30.565.10">
    <property type="entry name" value="Histidine kinase-like ATPase, C-terminal domain"/>
    <property type="match status" value="1"/>
</dbReference>
<dbReference type="RefSeq" id="WP_346111360.1">
    <property type="nucleotide sequence ID" value="NZ_BAAAMU010000074.1"/>
</dbReference>
<keyword evidence="8" id="KW-0808">Transferase</keyword>
<dbReference type="EC" id="2.7.13.3" evidence="4"/>
<evidence type="ECO:0000256" key="5">
    <source>
        <dbReference type="ARBA" id="ARBA00017322"/>
    </source>
</evidence>
<evidence type="ECO:0000256" key="17">
    <source>
        <dbReference type="SAM" id="MobiDB-lite"/>
    </source>
</evidence>
<evidence type="ECO:0000256" key="6">
    <source>
        <dbReference type="ARBA" id="ARBA00022485"/>
    </source>
</evidence>
<evidence type="ECO:0000256" key="9">
    <source>
        <dbReference type="ARBA" id="ARBA00022723"/>
    </source>
</evidence>
<keyword evidence="12" id="KW-0902">Two-component regulatory system</keyword>
<evidence type="ECO:0000256" key="8">
    <source>
        <dbReference type="ARBA" id="ARBA00022679"/>
    </source>
</evidence>
<keyword evidence="16" id="KW-0175">Coiled coil</keyword>
<evidence type="ECO:0000256" key="3">
    <source>
        <dbReference type="ARBA" id="ARBA00004496"/>
    </source>
</evidence>
<dbReference type="CDD" id="cd16917">
    <property type="entry name" value="HATPase_UhpB-NarQ-NarX-like"/>
    <property type="match status" value="1"/>
</dbReference>
<dbReference type="Pfam" id="PF07730">
    <property type="entry name" value="HisKA_3"/>
    <property type="match status" value="1"/>
</dbReference>
<evidence type="ECO:0000256" key="11">
    <source>
        <dbReference type="ARBA" id="ARBA00023004"/>
    </source>
</evidence>
<comment type="catalytic activity">
    <reaction evidence="1">
        <text>ATP + protein L-histidine = ADP + protein N-phospho-L-histidine.</text>
        <dbReference type="EC" id="2.7.13.3"/>
    </reaction>
</comment>
<dbReference type="PROSITE" id="PS50109">
    <property type="entry name" value="HIS_KIN"/>
    <property type="match status" value="1"/>
</dbReference>
<evidence type="ECO:0000256" key="1">
    <source>
        <dbReference type="ARBA" id="ARBA00000085"/>
    </source>
</evidence>
<dbReference type="Gene3D" id="1.20.5.1930">
    <property type="match status" value="1"/>
</dbReference>
<keyword evidence="11" id="KW-0408">Iron</keyword>
<feature type="transmembrane region" description="Helical" evidence="18">
    <location>
        <begin position="143"/>
        <end position="163"/>
    </location>
</feature>
<dbReference type="Proteomes" id="UP001500064">
    <property type="component" value="Unassembled WGS sequence"/>
</dbReference>
<evidence type="ECO:0000256" key="7">
    <source>
        <dbReference type="ARBA" id="ARBA00022490"/>
    </source>
</evidence>
<evidence type="ECO:0000256" key="15">
    <source>
        <dbReference type="ARBA" id="ARBA00030800"/>
    </source>
</evidence>
<keyword evidence="7" id="KW-0963">Cytoplasm</keyword>
<evidence type="ECO:0000256" key="18">
    <source>
        <dbReference type="SAM" id="Phobius"/>
    </source>
</evidence>
<feature type="transmembrane region" description="Helical" evidence="18">
    <location>
        <begin position="14"/>
        <end position="35"/>
    </location>
</feature>
<dbReference type="InterPro" id="IPR011712">
    <property type="entry name" value="Sig_transdc_His_kin_sub3_dim/P"/>
</dbReference>
<keyword evidence="13" id="KW-0411">Iron-sulfur</keyword>
<keyword evidence="21" id="KW-1185">Reference proteome</keyword>
<dbReference type="InterPro" id="IPR003594">
    <property type="entry name" value="HATPase_dom"/>
</dbReference>
<name>A0ABN2G5P0_9ACTN</name>
<feature type="compositionally biased region" description="Pro residues" evidence="17">
    <location>
        <begin position="36"/>
        <end position="56"/>
    </location>
</feature>
<evidence type="ECO:0000256" key="12">
    <source>
        <dbReference type="ARBA" id="ARBA00023012"/>
    </source>
</evidence>
<dbReference type="InterPro" id="IPR050482">
    <property type="entry name" value="Sensor_HK_TwoCompSys"/>
</dbReference>
<accession>A0ABN2G5P0</accession>
<evidence type="ECO:0000256" key="14">
    <source>
        <dbReference type="ARBA" id="ARBA00024827"/>
    </source>
</evidence>
<dbReference type="SUPFAM" id="SSF55874">
    <property type="entry name" value="ATPase domain of HSP90 chaperone/DNA topoisomerase II/histidine kinase"/>
    <property type="match status" value="1"/>
</dbReference>
<evidence type="ECO:0000256" key="2">
    <source>
        <dbReference type="ARBA" id="ARBA00001966"/>
    </source>
</evidence>
<keyword evidence="10" id="KW-0418">Kinase</keyword>
<evidence type="ECO:0000313" key="21">
    <source>
        <dbReference type="Proteomes" id="UP001500064"/>
    </source>
</evidence>
<sequence length="444" mass="47743">MSWLDGRERWIHPALAYALLAISATTAALTGVPALPSRPPQLSPPEPSAGPSPDPSAGPSQGASLDPSLGPSEWPLPPWQLMPWPVLVLLAAVWLAAVPGLYPRRDRHRVLVVGHYLVLLALAAALSFRSTAFVVFASIGYPLAIAMLPARLIMAGVTLTALVNVTTQAAPGSRATLLTVIAGVALPLVVAGWYVSAEHDKRRRLVTRLRAAMDENADLNARLLDQARRAGVLDERHRVAGEIHDTLAQDLVALIGQLDAASRTGQDEARRRHLDRASELARRGLTETRRSVSALRPEPLEEARLPDAIGHLARSWADTAGVELRYEVTGQPVPLSADVEQALFRITQEALSNVAKHAGATRTALTLSYTDELVLLDIRDDGTGFAPRERTDGFGLDGMRRRVRGVGGTLEIESEPGQGTTVAAAVPALPALPEHGERRDRDER</sequence>
<reference evidence="20 21" key="1">
    <citation type="journal article" date="2019" name="Int. J. Syst. Evol. Microbiol.">
        <title>The Global Catalogue of Microorganisms (GCM) 10K type strain sequencing project: providing services to taxonomists for standard genome sequencing and annotation.</title>
        <authorList>
            <consortium name="The Broad Institute Genomics Platform"/>
            <consortium name="The Broad Institute Genome Sequencing Center for Infectious Disease"/>
            <person name="Wu L."/>
            <person name="Ma J."/>
        </authorList>
    </citation>
    <scope>NUCLEOTIDE SEQUENCE [LARGE SCALE GENOMIC DNA]</scope>
    <source>
        <strain evidence="20 21">JCM 13929</strain>
    </source>
</reference>
<keyword evidence="18" id="KW-0812">Transmembrane</keyword>
<dbReference type="PANTHER" id="PTHR24421">
    <property type="entry name" value="NITRATE/NITRITE SENSOR PROTEIN NARX-RELATED"/>
    <property type="match status" value="1"/>
</dbReference>
<dbReference type="InterPro" id="IPR005467">
    <property type="entry name" value="His_kinase_dom"/>
</dbReference>
<keyword evidence="18" id="KW-0472">Membrane</keyword>
<keyword evidence="9" id="KW-0479">Metal-binding</keyword>
<feature type="transmembrane region" description="Helical" evidence="18">
    <location>
        <begin position="175"/>
        <end position="195"/>
    </location>
</feature>
<feature type="region of interest" description="Disordered" evidence="17">
    <location>
        <begin position="33"/>
        <end position="67"/>
    </location>
</feature>
<proteinExistence type="predicted"/>
<organism evidence="20 21">
    <name type="scientific">Nonomuraea maheshkhaliensis</name>
    <dbReference type="NCBI Taxonomy" id="419590"/>
    <lineage>
        <taxon>Bacteria</taxon>
        <taxon>Bacillati</taxon>
        <taxon>Actinomycetota</taxon>
        <taxon>Actinomycetes</taxon>
        <taxon>Streptosporangiales</taxon>
        <taxon>Streptosporangiaceae</taxon>
        <taxon>Nonomuraea</taxon>
    </lineage>
</organism>
<evidence type="ECO:0000313" key="20">
    <source>
        <dbReference type="EMBL" id="GAA1665791.1"/>
    </source>
</evidence>
<dbReference type="SMART" id="SM00387">
    <property type="entry name" value="HATPase_c"/>
    <property type="match status" value="1"/>
</dbReference>